<evidence type="ECO:0000313" key="1">
    <source>
        <dbReference type="EMBL" id="PMD53988.1"/>
    </source>
</evidence>
<sequence length="812" mass="90596">MGTARAQEADKVPSKICYDHGGNVLKWGYMVTPKDRLQAQWFKLLLSEAAMEQGGARVEETKSLLRRLNKSPVDVVADYLRCLWLHAIDVIELALTKIAVDNMTFRVVLTLPANWDHSAQELTKKAAIQAGITASRSRGPTSFRTVSEPEAAALAAWKEAGMRWRPDLKLEDAFVVCDAGGGTVDLISYTVKSLDPLKLEMCVEPTGDLCGAVYLDERFDSTIRTIVGSSVYDKLDTEIKAKVFENDWEFSGKRKYNGISKPPNEFQVDIPGYKPKKPGLFGKRPSSTITLKSGHMNAIFQPVVGQIVDLVRTQVTEVQDVMGKAPKAVLLVGGFGENNFVLDQLASTFSQVPIQRPMKAWGAISRGAVIKGLSTSAETETVTNFISSLSYGVLHDSHFNPYIHSSLDKYRCPLKGADMARNQFTWYLRRGESVSKLQPVQYPWLMNVRSPSELCDIHGTIWVSGLKIPPARLASNARKLCKIHCNFDESIFFDLEEKRAADRGAMYRVLDYTLNMKVAAGELEWNIYWRNQQIGKAKYAINSYIFSSTSLFAAAASPSLPQSPSVKARLDMDETVSGCSSPSKWPLDSEGMTENLELTTWNSLAWSNLRVVWITLMARLTMARIKSARNEHNEAETIIHTGLPIGVRNLGDNHLGVLLARTWLARILFRQNRYEEAEEILISVIPRHKYEASRRENGDHVEHLDRMQALWFLLECYQSQGKIEEAIQIGDELWEAVHTIGGEGLGAQHVFSKHLNKKREQLLFERGGSSTESISAPKLEQFVFDRGGSSTKSISAPDDTVCPGKITKSLTA</sequence>
<accession>A0A2J6ST88</accession>
<dbReference type="OrthoDB" id="2963168at2759"/>
<proteinExistence type="predicted"/>
<dbReference type="CDD" id="cd10170">
    <property type="entry name" value="ASKHA_NBD_HSP70"/>
    <property type="match status" value="1"/>
</dbReference>
<dbReference type="EMBL" id="KZ613866">
    <property type="protein sequence ID" value="PMD53988.1"/>
    <property type="molecule type" value="Genomic_DNA"/>
</dbReference>
<gene>
    <name evidence="1" type="ORF">K444DRAFT_667654</name>
</gene>
<dbReference type="Pfam" id="PF13374">
    <property type="entry name" value="TPR_10"/>
    <property type="match status" value="1"/>
</dbReference>
<dbReference type="Gene3D" id="3.30.420.40">
    <property type="match status" value="2"/>
</dbReference>
<dbReference type="Gene3D" id="1.25.40.10">
    <property type="entry name" value="Tetratricopeptide repeat domain"/>
    <property type="match status" value="1"/>
</dbReference>
<dbReference type="GeneID" id="36595400"/>
<dbReference type="InterPro" id="IPR043129">
    <property type="entry name" value="ATPase_NBD"/>
</dbReference>
<protein>
    <recommendedName>
        <fullName evidence="3">Actin-like ATPase domain-containing protein</fullName>
    </recommendedName>
</protein>
<dbReference type="AlphaFoldDB" id="A0A2J6ST88"/>
<dbReference type="SUPFAM" id="SSF53067">
    <property type="entry name" value="Actin-like ATPase domain"/>
    <property type="match status" value="2"/>
</dbReference>
<dbReference type="Proteomes" id="UP000235371">
    <property type="component" value="Unassembled WGS sequence"/>
</dbReference>
<organism evidence="1 2">
    <name type="scientific">Hyaloscypha bicolor E</name>
    <dbReference type="NCBI Taxonomy" id="1095630"/>
    <lineage>
        <taxon>Eukaryota</taxon>
        <taxon>Fungi</taxon>
        <taxon>Dikarya</taxon>
        <taxon>Ascomycota</taxon>
        <taxon>Pezizomycotina</taxon>
        <taxon>Leotiomycetes</taxon>
        <taxon>Helotiales</taxon>
        <taxon>Hyaloscyphaceae</taxon>
        <taxon>Hyaloscypha</taxon>
        <taxon>Hyaloscypha bicolor</taxon>
    </lineage>
</organism>
<dbReference type="RefSeq" id="XP_024730892.1">
    <property type="nucleotide sequence ID" value="XM_024887324.1"/>
</dbReference>
<keyword evidence="2" id="KW-1185">Reference proteome</keyword>
<evidence type="ECO:0000313" key="2">
    <source>
        <dbReference type="Proteomes" id="UP000235371"/>
    </source>
</evidence>
<dbReference type="PANTHER" id="PTHR14187">
    <property type="entry name" value="ALPHA KINASE/ELONGATION FACTOR 2 KINASE"/>
    <property type="match status" value="1"/>
</dbReference>
<dbReference type="InterPro" id="IPR011990">
    <property type="entry name" value="TPR-like_helical_dom_sf"/>
</dbReference>
<dbReference type="STRING" id="1095630.A0A2J6ST88"/>
<name>A0A2J6ST88_9HELO</name>
<dbReference type="InParanoid" id="A0A2J6ST88"/>
<dbReference type="PANTHER" id="PTHR14187:SF5">
    <property type="entry name" value="HEAT SHOCK 70 KDA PROTEIN 12A"/>
    <property type="match status" value="1"/>
</dbReference>
<reference evidence="1 2" key="1">
    <citation type="submission" date="2016-04" db="EMBL/GenBank/DDBJ databases">
        <title>A degradative enzymes factory behind the ericoid mycorrhizal symbiosis.</title>
        <authorList>
            <consortium name="DOE Joint Genome Institute"/>
            <person name="Martino E."/>
            <person name="Morin E."/>
            <person name="Grelet G."/>
            <person name="Kuo A."/>
            <person name="Kohler A."/>
            <person name="Daghino S."/>
            <person name="Barry K."/>
            <person name="Choi C."/>
            <person name="Cichocki N."/>
            <person name="Clum A."/>
            <person name="Copeland A."/>
            <person name="Hainaut M."/>
            <person name="Haridas S."/>
            <person name="Labutti K."/>
            <person name="Lindquist E."/>
            <person name="Lipzen A."/>
            <person name="Khouja H.-R."/>
            <person name="Murat C."/>
            <person name="Ohm R."/>
            <person name="Olson A."/>
            <person name="Spatafora J."/>
            <person name="Veneault-Fourrey C."/>
            <person name="Henrissat B."/>
            <person name="Grigoriev I."/>
            <person name="Martin F."/>
            <person name="Perotto S."/>
        </authorList>
    </citation>
    <scope>NUCLEOTIDE SEQUENCE [LARGE SCALE GENOMIC DNA]</scope>
    <source>
        <strain evidence="1 2">E</strain>
    </source>
</reference>
<evidence type="ECO:0008006" key="3">
    <source>
        <dbReference type="Google" id="ProtNLM"/>
    </source>
</evidence>
<dbReference type="Gene3D" id="3.90.640.10">
    <property type="entry name" value="Actin, Chain A, domain 4"/>
    <property type="match status" value="1"/>
</dbReference>
<dbReference type="SUPFAM" id="SSF48452">
    <property type="entry name" value="TPR-like"/>
    <property type="match status" value="1"/>
</dbReference>